<organism evidence="6 7">
    <name type="scientific">Pseudomonas nitroreducens</name>
    <dbReference type="NCBI Taxonomy" id="46680"/>
    <lineage>
        <taxon>Bacteria</taxon>
        <taxon>Pseudomonadati</taxon>
        <taxon>Pseudomonadota</taxon>
        <taxon>Gammaproteobacteria</taxon>
        <taxon>Pseudomonadales</taxon>
        <taxon>Pseudomonadaceae</taxon>
        <taxon>Pseudomonas</taxon>
    </lineage>
</organism>
<dbReference type="STRING" id="46680.GCA_000807755_06900"/>
<comment type="caution">
    <text evidence="6">The sequence shown here is derived from an EMBL/GenBank/DDBJ whole genome shotgun (WGS) entry which is preliminary data.</text>
</comment>
<evidence type="ECO:0000256" key="3">
    <source>
        <dbReference type="ARBA" id="ARBA00022729"/>
    </source>
</evidence>
<dbReference type="InterPro" id="IPR006059">
    <property type="entry name" value="SBP"/>
</dbReference>
<dbReference type="GO" id="GO:0042597">
    <property type="term" value="C:periplasmic space"/>
    <property type="evidence" value="ECO:0007669"/>
    <property type="project" value="UniProtKB-SubCell"/>
</dbReference>
<dbReference type="Pfam" id="PF13416">
    <property type="entry name" value="SBP_bac_8"/>
    <property type="match status" value="1"/>
</dbReference>
<keyword evidence="3 5" id="KW-0732">Signal</keyword>
<dbReference type="AlphaFoldDB" id="A0A246F778"/>
<feature type="signal peptide" evidence="5">
    <location>
        <begin position="1"/>
        <end position="19"/>
    </location>
</feature>
<dbReference type="GO" id="GO:0015846">
    <property type="term" value="P:polyamine transport"/>
    <property type="evidence" value="ECO:0007669"/>
    <property type="project" value="InterPro"/>
</dbReference>
<gene>
    <name evidence="6" type="ORF">CEG18_20015</name>
</gene>
<dbReference type="SUPFAM" id="SSF53850">
    <property type="entry name" value="Periplasmic binding protein-like II"/>
    <property type="match status" value="1"/>
</dbReference>
<dbReference type="PANTHER" id="PTHR30222:SF18">
    <property type="entry name" value="BIFUNCTIONAL POLYHYDROXYBUTYRATE SYNTHASE _ ABC TRANSPORTER PERIPLASMIC BINDING PROTEIN-RELATED"/>
    <property type="match status" value="1"/>
</dbReference>
<sequence>MPRLYALMLLLLCPLSGWADQVIRVYNWNDYIAPEVLKDFEKDTGIRVDYTTYSTAEEVKKALESGEKIDVAVPSHNDLPALIRDKRIQALDFSKLPNRSHLDTQLLSKLAAVDPNNQHAVPYLWGAVGLAINEPEAEKAYGGKLPDSWSVMFDPQQSQRLKACGMSLLDAPDEAFSVLMNYQGRNFARSAPSQIRRAGEVLAELRPNLRYIDSERYIQDLNSGKLCVAMAWVGDALGAANAGQPVRFVVPQEGSVLFIDNLVIPASAEHSDLALKFIDYLMQPKVAAQITAATLYPNGNKDSAQFLDAALRDQPGLYPDQETKRRLFALETAPEKTAPVITEVWGKLRAGGS</sequence>
<evidence type="ECO:0000313" key="7">
    <source>
        <dbReference type="Proteomes" id="UP000198145"/>
    </source>
</evidence>
<name>A0A246F778_PSENT</name>
<feature type="chain" id="PRO_5013394917" evidence="5">
    <location>
        <begin position="20"/>
        <end position="353"/>
    </location>
</feature>
<dbReference type="CDD" id="cd13659">
    <property type="entry name" value="PBP2_PotF"/>
    <property type="match status" value="1"/>
</dbReference>
<evidence type="ECO:0000256" key="4">
    <source>
        <dbReference type="ARBA" id="ARBA00022764"/>
    </source>
</evidence>
<evidence type="ECO:0000256" key="1">
    <source>
        <dbReference type="ARBA" id="ARBA00004418"/>
    </source>
</evidence>
<dbReference type="PANTHER" id="PTHR30222">
    <property type="entry name" value="SPERMIDINE/PUTRESCINE-BINDING PERIPLASMIC PROTEIN"/>
    <property type="match status" value="1"/>
</dbReference>
<dbReference type="PRINTS" id="PR00909">
    <property type="entry name" value="SPERMDNBNDNG"/>
</dbReference>
<evidence type="ECO:0000313" key="6">
    <source>
        <dbReference type="EMBL" id="OWP49029.1"/>
    </source>
</evidence>
<dbReference type="GO" id="GO:0019808">
    <property type="term" value="F:polyamine binding"/>
    <property type="evidence" value="ECO:0007669"/>
    <property type="project" value="InterPro"/>
</dbReference>
<dbReference type="PIRSF" id="PIRSF019574">
    <property type="entry name" value="Periplasmic_polyamine_BP"/>
    <property type="match status" value="1"/>
</dbReference>
<dbReference type="EMBL" id="NJBA01000007">
    <property type="protein sequence ID" value="OWP49029.1"/>
    <property type="molecule type" value="Genomic_DNA"/>
</dbReference>
<keyword evidence="2" id="KW-0813">Transport</keyword>
<dbReference type="eggNOG" id="COG0687">
    <property type="taxonomic scope" value="Bacteria"/>
</dbReference>
<dbReference type="InterPro" id="IPR001188">
    <property type="entry name" value="Sperm_putr-bd"/>
</dbReference>
<proteinExistence type="predicted"/>
<protein>
    <submittedName>
        <fullName evidence="6">Polyamine ABC transporter substrate-binding protein</fullName>
    </submittedName>
</protein>
<dbReference type="Proteomes" id="UP000198145">
    <property type="component" value="Unassembled WGS sequence"/>
</dbReference>
<dbReference type="Gene3D" id="3.40.190.10">
    <property type="entry name" value="Periplasmic binding protein-like II"/>
    <property type="match status" value="2"/>
</dbReference>
<dbReference type="RefSeq" id="WP_088420024.1">
    <property type="nucleotide sequence ID" value="NZ_NJBA01000007.1"/>
</dbReference>
<evidence type="ECO:0000256" key="5">
    <source>
        <dbReference type="SAM" id="SignalP"/>
    </source>
</evidence>
<evidence type="ECO:0000256" key="2">
    <source>
        <dbReference type="ARBA" id="ARBA00022448"/>
    </source>
</evidence>
<keyword evidence="4" id="KW-0574">Periplasm</keyword>
<comment type="subcellular location">
    <subcellularLocation>
        <location evidence="1">Periplasm</location>
    </subcellularLocation>
</comment>
<accession>A0A246F778</accession>
<reference evidence="6 7" key="1">
    <citation type="submission" date="2017-06" db="EMBL/GenBank/DDBJ databases">
        <title>Draft genome of Pseudomonas nitroreducens DF05.</title>
        <authorList>
            <person name="Iyer R."/>
        </authorList>
    </citation>
    <scope>NUCLEOTIDE SEQUENCE [LARGE SCALE GENOMIC DNA]</scope>
    <source>
        <strain evidence="6 7">DF05</strain>
    </source>
</reference>